<accession>A0A419UZI3</accession>
<evidence type="ECO:0000313" key="5">
    <source>
        <dbReference type="EMBL" id="RKD71106.1"/>
    </source>
</evidence>
<feature type="active site" description="Proton donor" evidence="1">
    <location>
        <position position="69"/>
    </location>
</feature>
<dbReference type="CDD" id="cd19138">
    <property type="entry name" value="AKR_YeaE"/>
    <property type="match status" value="1"/>
</dbReference>
<evidence type="ECO:0000313" key="6">
    <source>
        <dbReference type="Proteomes" id="UP000285120"/>
    </source>
</evidence>
<dbReference type="PIRSF" id="PIRSF000097">
    <property type="entry name" value="AKR"/>
    <property type="match status" value="1"/>
</dbReference>
<gene>
    <name evidence="5" type="ORF">ATL39_2496</name>
</gene>
<proteinExistence type="predicted"/>
<dbReference type="Proteomes" id="UP000285120">
    <property type="component" value="Unassembled WGS sequence"/>
</dbReference>
<dbReference type="AlphaFoldDB" id="A0A419UZI3"/>
<dbReference type="EMBL" id="RAPK01000010">
    <property type="protein sequence ID" value="RKD71106.1"/>
    <property type="molecule type" value="Genomic_DNA"/>
</dbReference>
<reference evidence="5 6" key="1">
    <citation type="submission" date="2018-09" db="EMBL/GenBank/DDBJ databases">
        <title>Genomic Encyclopedia of Archaeal and Bacterial Type Strains, Phase II (KMG-II): from individual species to whole genera.</title>
        <authorList>
            <person name="Goeker M."/>
        </authorList>
    </citation>
    <scope>NUCLEOTIDE SEQUENCE [LARGE SCALE GENOMIC DNA]</scope>
    <source>
        <strain evidence="5 6">DSM 17008</strain>
    </source>
</reference>
<dbReference type="InterPro" id="IPR023210">
    <property type="entry name" value="NADP_OxRdtase_dom"/>
</dbReference>
<protein>
    <submittedName>
        <fullName evidence="5">Diketogulonate reductase-like aldo/keto reductase</fullName>
    </submittedName>
</protein>
<dbReference type="SUPFAM" id="SSF51430">
    <property type="entry name" value="NAD(P)-linked oxidoreductase"/>
    <property type="match status" value="1"/>
</dbReference>
<dbReference type="Gene3D" id="3.20.20.100">
    <property type="entry name" value="NADP-dependent oxidoreductase domain"/>
    <property type="match status" value="1"/>
</dbReference>
<evidence type="ECO:0000256" key="2">
    <source>
        <dbReference type="PIRSR" id="PIRSR000097-2"/>
    </source>
</evidence>
<dbReference type="Pfam" id="PF00248">
    <property type="entry name" value="Aldo_ket_red"/>
    <property type="match status" value="1"/>
</dbReference>
<dbReference type="PANTHER" id="PTHR43638:SF3">
    <property type="entry name" value="ALDEHYDE REDUCTASE"/>
    <property type="match status" value="1"/>
</dbReference>
<evidence type="ECO:0000259" key="4">
    <source>
        <dbReference type="Pfam" id="PF00248"/>
    </source>
</evidence>
<dbReference type="PRINTS" id="PR00069">
    <property type="entry name" value="ALDKETRDTASE"/>
</dbReference>
<feature type="domain" description="NADP-dependent oxidoreductase" evidence="4">
    <location>
        <begin position="31"/>
        <end position="285"/>
    </location>
</feature>
<sequence length="298" mass="32751">MQITDKQIKAIQTQVQSRTVSLPDGTTLPSLGQGTWHMGDDPAREADEIQALQLGLKLGLRVVDTAEMYGNGRAETVTAKALKHFRNEAFLVSKVLPSNAGRKNLQASLENSLSRLQTDYLDLYLLHWRGGVPLQETVEEMEKMKAQGLIKRWGVSNFDTADMQELNNITGGQSCAVNQVLYHLGSRGIEHSLLPSMRKRAVPAMAYCPLAQGGNLRSQLLTNPSVQKVADSHQITPMQLLLAWSIRSGDVLSIPKAGREEHVLQNAQAAGIELTSEDLTLLDEAFPPPSRKEPLDIV</sequence>
<feature type="binding site" evidence="2">
    <location>
        <position position="127"/>
    </location>
    <ligand>
        <name>substrate</name>
    </ligand>
</feature>
<name>A0A419UZI3_9BACL</name>
<keyword evidence="6" id="KW-1185">Reference proteome</keyword>
<dbReference type="InterPro" id="IPR020471">
    <property type="entry name" value="AKR"/>
</dbReference>
<comment type="caution">
    <text evidence="5">The sequence shown here is derived from an EMBL/GenBank/DDBJ whole genome shotgun (WGS) entry which is preliminary data.</text>
</comment>
<evidence type="ECO:0000256" key="1">
    <source>
        <dbReference type="PIRSR" id="PIRSR000097-1"/>
    </source>
</evidence>
<dbReference type="PANTHER" id="PTHR43638">
    <property type="entry name" value="OXIDOREDUCTASE, ALDO/KETO REDUCTASE FAMILY PROTEIN"/>
    <property type="match status" value="1"/>
</dbReference>
<dbReference type="RefSeq" id="WP_120193665.1">
    <property type="nucleotide sequence ID" value="NZ_RAPK01000010.1"/>
</dbReference>
<evidence type="ECO:0000256" key="3">
    <source>
        <dbReference type="PIRSR" id="PIRSR000097-3"/>
    </source>
</evidence>
<dbReference type="GO" id="GO:0016491">
    <property type="term" value="F:oxidoreductase activity"/>
    <property type="evidence" value="ECO:0007669"/>
    <property type="project" value="InterPro"/>
</dbReference>
<dbReference type="OrthoDB" id="9773828at2"/>
<organism evidence="5 6">
    <name type="scientific">Sinobaca qinghaiensis</name>
    <dbReference type="NCBI Taxonomy" id="342944"/>
    <lineage>
        <taxon>Bacteria</taxon>
        <taxon>Bacillati</taxon>
        <taxon>Bacillota</taxon>
        <taxon>Bacilli</taxon>
        <taxon>Bacillales</taxon>
        <taxon>Sporolactobacillaceae</taxon>
        <taxon>Sinobaca</taxon>
    </lineage>
</organism>
<dbReference type="InterPro" id="IPR036812">
    <property type="entry name" value="NAD(P)_OxRdtase_dom_sf"/>
</dbReference>
<feature type="site" description="Lowers pKa of active site Tyr" evidence="3">
    <location>
        <position position="94"/>
    </location>
</feature>